<evidence type="ECO:0000313" key="2">
    <source>
        <dbReference type="Proteomes" id="UP000199586"/>
    </source>
</evidence>
<dbReference type="EMBL" id="FOXP01000016">
    <property type="protein sequence ID" value="SFP98480.1"/>
    <property type="molecule type" value="Genomic_DNA"/>
</dbReference>
<proteinExistence type="predicted"/>
<dbReference type="OrthoDB" id="7585904at2"/>
<dbReference type="RefSeq" id="WP_093334463.1">
    <property type="nucleotide sequence ID" value="NZ_FOXP01000016.1"/>
</dbReference>
<reference evidence="1 2" key="1">
    <citation type="submission" date="2016-10" db="EMBL/GenBank/DDBJ databases">
        <authorList>
            <person name="de Groot N.N."/>
        </authorList>
    </citation>
    <scope>NUCLEOTIDE SEQUENCE [LARGE SCALE GENOMIC DNA]</scope>
    <source>
        <strain evidence="1 2">CGMCC 1.9113</strain>
    </source>
</reference>
<name>A0A1I5UTF5_9SPHN</name>
<organism evidence="1 2">
    <name type="scientific">Sphingomonas rubra</name>
    <dbReference type="NCBI Taxonomy" id="634430"/>
    <lineage>
        <taxon>Bacteria</taxon>
        <taxon>Pseudomonadati</taxon>
        <taxon>Pseudomonadota</taxon>
        <taxon>Alphaproteobacteria</taxon>
        <taxon>Sphingomonadales</taxon>
        <taxon>Sphingomonadaceae</taxon>
        <taxon>Sphingomonas</taxon>
    </lineage>
</organism>
<dbReference type="Proteomes" id="UP000199586">
    <property type="component" value="Unassembled WGS sequence"/>
</dbReference>
<gene>
    <name evidence="1" type="ORF">SAMN04488241_1164</name>
</gene>
<protein>
    <submittedName>
        <fullName evidence="1">Uncharacterized protein</fullName>
    </submittedName>
</protein>
<evidence type="ECO:0000313" key="1">
    <source>
        <dbReference type="EMBL" id="SFP98480.1"/>
    </source>
</evidence>
<accession>A0A1I5UTF5</accession>
<keyword evidence="2" id="KW-1185">Reference proteome</keyword>
<dbReference type="AlphaFoldDB" id="A0A1I5UTF5"/>
<sequence length="91" mass="9486">MDLLDNIRAMREAERLTTLQQPGFTDAMGLGTGVDIGGMMAAAAIEDQVSAAIGEAAGPDLLAAYQRTDGEPGNPEADALLAEIERRGLDI</sequence>